<dbReference type="InterPro" id="IPR008271">
    <property type="entry name" value="Ser/Thr_kinase_AS"/>
</dbReference>
<dbReference type="CDD" id="cd12087">
    <property type="entry name" value="TM_EGFR-like"/>
    <property type="match status" value="1"/>
</dbReference>
<feature type="transmembrane region" description="Helical" evidence="1">
    <location>
        <begin position="398"/>
        <end position="419"/>
    </location>
</feature>
<dbReference type="eggNOG" id="KOG0192">
    <property type="taxonomic scope" value="Eukaryota"/>
</dbReference>
<dbReference type="PROSITE" id="PS50011">
    <property type="entry name" value="PROTEIN_KINASE_DOM"/>
    <property type="match status" value="1"/>
</dbReference>
<gene>
    <name evidence="3" type="ORF">SDRG_16778</name>
</gene>
<dbReference type="PROSITE" id="PS00108">
    <property type="entry name" value="PROTEIN_KINASE_ST"/>
    <property type="match status" value="1"/>
</dbReference>
<dbReference type="OrthoDB" id="4062651at2759"/>
<dbReference type="Proteomes" id="UP000030762">
    <property type="component" value="Unassembled WGS sequence"/>
</dbReference>
<dbReference type="Pfam" id="PF07714">
    <property type="entry name" value="PK_Tyr_Ser-Thr"/>
    <property type="match status" value="1"/>
</dbReference>
<evidence type="ECO:0000256" key="1">
    <source>
        <dbReference type="SAM" id="Phobius"/>
    </source>
</evidence>
<organism evidence="3 4">
    <name type="scientific">Saprolegnia diclina (strain VS20)</name>
    <dbReference type="NCBI Taxonomy" id="1156394"/>
    <lineage>
        <taxon>Eukaryota</taxon>
        <taxon>Sar</taxon>
        <taxon>Stramenopiles</taxon>
        <taxon>Oomycota</taxon>
        <taxon>Saprolegniomycetes</taxon>
        <taxon>Saprolegniales</taxon>
        <taxon>Saprolegniaceae</taxon>
        <taxon>Saprolegnia</taxon>
    </lineage>
</organism>
<dbReference type="OMA" id="NATACNA"/>
<dbReference type="AlphaFoldDB" id="T0PJ16"/>
<proteinExistence type="predicted"/>
<dbReference type="InParanoid" id="T0PJ16"/>
<sequence length="643" mass="70319">MVVVCPYTSTPSTLTTARAYCSAPSAACSVDATCTRIGAAIAVTTATPAFRNISSVGDMTEWPTDVPLRFDTCPGLRTDHIKLPTALQDLRFLECGWTTVPAALAYPPSLRQVHLSRNPLTAVPAGLPAALDALYLDGCLLTALEQLPPQIGSLHLESNRLSTLSNVDFDVANLYLGELPAANILFHDTPGNPIHTIFNVTISTRLRLIDCPQCAITTFVVNEAAYTALQAATLSFESIAFNATACNAVHGRPAILHKWSICVLPDPDATTDGPSTTTIVEIVAGCFVLVMAATLLFVWRRRRQHRNSSTVVFEVYDDCDLTPTSMYEPRETLDSCSLIVPELDTIKHLRLEASDVLLLAPMSQGSYGEVWQAHYQKDTIAIKKPMPSFLSATNMRRMIAEILLLSRLSSPFVVTLLGACWNRPMDLMMAMEYMDGGNLQGHLARHCQTSLPWSFKLQCLVQIAQALAYLHAIPVVHRDLKCKNVLLDEKKGTKLGGFSISRETSATMTLGAGGHRWMAPEVLHAADYSTAVDIFSFGMVLTECDSHRAPYDRELDPDTGKLLAEVAIARRVSMGELTPTFTSTCPAWLEALATRCIDLTPQNRPTAADLLRDLQALLAAERRDNDIEIDDDDVRGDSRDSLT</sequence>
<dbReference type="SMART" id="SM00220">
    <property type="entry name" value="S_TKc"/>
    <property type="match status" value="1"/>
</dbReference>
<reference evidence="3 4" key="1">
    <citation type="submission" date="2012-04" db="EMBL/GenBank/DDBJ databases">
        <title>The Genome Sequence of Saprolegnia declina VS20.</title>
        <authorList>
            <consortium name="The Broad Institute Genome Sequencing Platform"/>
            <person name="Russ C."/>
            <person name="Nusbaum C."/>
            <person name="Tyler B."/>
            <person name="van West P."/>
            <person name="Dieguez-Uribeondo J."/>
            <person name="de Bruijn I."/>
            <person name="Tripathy S."/>
            <person name="Jiang R."/>
            <person name="Young S.K."/>
            <person name="Zeng Q."/>
            <person name="Gargeya S."/>
            <person name="Fitzgerald M."/>
            <person name="Haas B."/>
            <person name="Abouelleil A."/>
            <person name="Alvarado L."/>
            <person name="Arachchi H.M."/>
            <person name="Berlin A."/>
            <person name="Chapman S.B."/>
            <person name="Goldberg J."/>
            <person name="Griggs A."/>
            <person name="Gujja S."/>
            <person name="Hansen M."/>
            <person name="Howarth C."/>
            <person name="Imamovic A."/>
            <person name="Larimer J."/>
            <person name="McCowen C."/>
            <person name="Montmayeur A."/>
            <person name="Murphy C."/>
            <person name="Neiman D."/>
            <person name="Pearson M."/>
            <person name="Priest M."/>
            <person name="Roberts A."/>
            <person name="Saif S."/>
            <person name="Shea T."/>
            <person name="Sisk P."/>
            <person name="Sykes S."/>
            <person name="Wortman J."/>
            <person name="Nusbaum C."/>
            <person name="Birren B."/>
        </authorList>
    </citation>
    <scope>NUCLEOTIDE SEQUENCE [LARGE SCALE GENOMIC DNA]</scope>
    <source>
        <strain evidence="3 4">VS20</strain>
    </source>
</reference>
<dbReference type="SUPFAM" id="SSF56112">
    <property type="entry name" value="Protein kinase-like (PK-like)"/>
    <property type="match status" value="1"/>
</dbReference>
<accession>T0PJ16</accession>
<keyword evidence="1" id="KW-0812">Transmembrane</keyword>
<keyword evidence="1" id="KW-0472">Membrane</keyword>
<dbReference type="EMBL" id="JH767283">
    <property type="protein sequence ID" value="EQC25369.1"/>
    <property type="molecule type" value="Genomic_DNA"/>
</dbReference>
<feature type="transmembrane region" description="Helical" evidence="1">
    <location>
        <begin position="279"/>
        <end position="299"/>
    </location>
</feature>
<dbReference type="InterPro" id="IPR001245">
    <property type="entry name" value="Ser-Thr/Tyr_kinase_cat_dom"/>
</dbReference>
<dbReference type="RefSeq" id="XP_008621219.1">
    <property type="nucleotide sequence ID" value="XM_008622997.1"/>
</dbReference>
<dbReference type="Gene3D" id="1.10.510.10">
    <property type="entry name" value="Transferase(Phosphotransferase) domain 1"/>
    <property type="match status" value="1"/>
</dbReference>
<dbReference type="InterPro" id="IPR051681">
    <property type="entry name" value="Ser/Thr_Kinases-Pseudokinases"/>
</dbReference>
<feature type="domain" description="Protein kinase" evidence="2">
    <location>
        <begin position="356"/>
        <end position="618"/>
    </location>
</feature>
<protein>
    <submittedName>
        <fullName evidence="3">TKL protein kinase</fullName>
    </submittedName>
</protein>
<dbReference type="SUPFAM" id="SSF52058">
    <property type="entry name" value="L domain-like"/>
    <property type="match status" value="1"/>
</dbReference>
<keyword evidence="4" id="KW-1185">Reference proteome</keyword>
<evidence type="ECO:0000313" key="3">
    <source>
        <dbReference type="EMBL" id="EQC25369.1"/>
    </source>
</evidence>
<dbReference type="Gene3D" id="3.80.10.10">
    <property type="entry name" value="Ribonuclease Inhibitor"/>
    <property type="match status" value="1"/>
</dbReference>
<keyword evidence="3" id="KW-0418">Kinase</keyword>
<dbReference type="VEuPathDB" id="FungiDB:SDRG_16778"/>
<dbReference type="GeneID" id="19957505"/>
<keyword evidence="3" id="KW-0808">Transferase</keyword>
<dbReference type="InterPro" id="IPR011009">
    <property type="entry name" value="Kinase-like_dom_sf"/>
</dbReference>
<dbReference type="STRING" id="1156394.T0PJ16"/>
<dbReference type="InterPro" id="IPR000719">
    <property type="entry name" value="Prot_kinase_dom"/>
</dbReference>
<evidence type="ECO:0000313" key="4">
    <source>
        <dbReference type="Proteomes" id="UP000030762"/>
    </source>
</evidence>
<dbReference type="GO" id="GO:0004674">
    <property type="term" value="F:protein serine/threonine kinase activity"/>
    <property type="evidence" value="ECO:0007669"/>
    <property type="project" value="TreeGrafter"/>
</dbReference>
<keyword evidence="1" id="KW-1133">Transmembrane helix</keyword>
<dbReference type="GO" id="GO:0005524">
    <property type="term" value="F:ATP binding"/>
    <property type="evidence" value="ECO:0007669"/>
    <property type="project" value="InterPro"/>
</dbReference>
<evidence type="ECO:0000259" key="2">
    <source>
        <dbReference type="PROSITE" id="PS50011"/>
    </source>
</evidence>
<dbReference type="PANTHER" id="PTHR44329">
    <property type="entry name" value="SERINE/THREONINE-PROTEIN KINASE TNNI3K-RELATED"/>
    <property type="match status" value="1"/>
</dbReference>
<dbReference type="InterPro" id="IPR032675">
    <property type="entry name" value="LRR_dom_sf"/>
</dbReference>
<dbReference type="PANTHER" id="PTHR44329:SF214">
    <property type="entry name" value="PROTEIN KINASE DOMAIN-CONTAINING PROTEIN"/>
    <property type="match status" value="1"/>
</dbReference>
<name>T0PJ16_SAPDV</name>